<gene>
    <name evidence="2" type="ORF">SI8410_04004826</name>
</gene>
<feature type="compositionally biased region" description="Polar residues" evidence="1">
    <location>
        <begin position="44"/>
        <end position="56"/>
    </location>
</feature>
<dbReference type="Proteomes" id="UP000663760">
    <property type="component" value="Chromosome 4"/>
</dbReference>
<evidence type="ECO:0000256" key="1">
    <source>
        <dbReference type="SAM" id="MobiDB-lite"/>
    </source>
</evidence>
<name>A0A7I8KB02_SPIIN</name>
<feature type="region of interest" description="Disordered" evidence="1">
    <location>
        <begin position="32"/>
        <end position="63"/>
    </location>
</feature>
<dbReference type="EMBL" id="LR746267">
    <property type="protein sequence ID" value="CAA7394165.1"/>
    <property type="molecule type" value="Genomic_DNA"/>
</dbReference>
<dbReference type="AlphaFoldDB" id="A0A7I8KB02"/>
<keyword evidence="3" id="KW-1185">Reference proteome</keyword>
<reference evidence="2" key="1">
    <citation type="submission" date="2020-02" db="EMBL/GenBank/DDBJ databases">
        <authorList>
            <person name="Scholz U."/>
            <person name="Mascher M."/>
            <person name="Fiebig A."/>
        </authorList>
    </citation>
    <scope>NUCLEOTIDE SEQUENCE</scope>
</reference>
<organism evidence="2 3">
    <name type="scientific">Spirodela intermedia</name>
    <name type="common">Intermediate duckweed</name>
    <dbReference type="NCBI Taxonomy" id="51605"/>
    <lineage>
        <taxon>Eukaryota</taxon>
        <taxon>Viridiplantae</taxon>
        <taxon>Streptophyta</taxon>
        <taxon>Embryophyta</taxon>
        <taxon>Tracheophyta</taxon>
        <taxon>Spermatophyta</taxon>
        <taxon>Magnoliopsida</taxon>
        <taxon>Liliopsida</taxon>
        <taxon>Araceae</taxon>
        <taxon>Lemnoideae</taxon>
        <taxon>Spirodela</taxon>
    </lineage>
</organism>
<evidence type="ECO:0000313" key="3">
    <source>
        <dbReference type="Proteomes" id="UP000663760"/>
    </source>
</evidence>
<proteinExistence type="predicted"/>
<evidence type="ECO:0000313" key="2">
    <source>
        <dbReference type="EMBL" id="CAA7394165.1"/>
    </source>
</evidence>
<sequence length="63" mass="7300">MFHTAKEASFFNLIKQGRDSFSRNGRDYKKDRLLFKSTPGVERPSQTESQPCPSHSTRVKLKK</sequence>
<accession>A0A7I8KB02</accession>
<protein>
    <submittedName>
        <fullName evidence="2">Uncharacterized protein</fullName>
    </submittedName>
</protein>